<evidence type="ECO:0000313" key="3">
    <source>
        <dbReference type="Proteomes" id="UP000008710"/>
    </source>
</evidence>
<keyword evidence="2" id="KW-0614">Plasmid</keyword>
<evidence type="ECO:0000313" key="2">
    <source>
        <dbReference type="EMBL" id="ABG99793.1"/>
    </source>
</evidence>
<dbReference type="EMBL" id="CP000432">
    <property type="protein sequence ID" value="ABG99793.1"/>
    <property type="molecule type" value="Genomic_DNA"/>
</dbReference>
<feature type="region of interest" description="Disordered" evidence="1">
    <location>
        <begin position="1"/>
        <end position="31"/>
    </location>
</feature>
<accession>Q0RY43</accession>
<dbReference type="AlphaFoldDB" id="Q0RY43"/>
<sequence>MSQIGDTRSGHVVRQKSITPGQYGRDMPPARRTYNNPAARWTFCHLCHHRGYHSRADAKAVRKRHPGEKGLAVFVCPHTTGLFHIGHRPDALTSGQIDRQRLRGQAVRAARGQRQ</sequence>
<protein>
    <submittedName>
        <fullName evidence="2">Uncharacterized protein</fullName>
    </submittedName>
</protein>
<dbReference type="KEGG" id="rha:RHA1_ro08749"/>
<geneLocation type="plasmid" evidence="2 3">
    <name>pRHL1</name>
</geneLocation>
<dbReference type="HOGENOM" id="CLU_169680_0_0_11"/>
<proteinExistence type="predicted"/>
<gene>
    <name evidence="2" type="ordered locus">RHA1_ro08749</name>
</gene>
<reference evidence="3" key="1">
    <citation type="journal article" date="2006" name="Proc. Natl. Acad. Sci. U.S.A.">
        <title>The complete genome of Rhodococcus sp. RHA1 provides insights into a catabolic powerhouse.</title>
        <authorList>
            <person name="McLeod M.P."/>
            <person name="Warren R.L."/>
            <person name="Hsiao W.W.L."/>
            <person name="Araki N."/>
            <person name="Myhre M."/>
            <person name="Fernandes C."/>
            <person name="Miyazawa D."/>
            <person name="Wong W."/>
            <person name="Lillquist A.L."/>
            <person name="Wang D."/>
            <person name="Dosanjh M."/>
            <person name="Hara H."/>
            <person name="Petrescu A."/>
            <person name="Morin R.D."/>
            <person name="Yang G."/>
            <person name="Stott J.M."/>
            <person name="Schein J.E."/>
            <person name="Shin H."/>
            <person name="Smailus D."/>
            <person name="Siddiqui A.S."/>
            <person name="Marra M.A."/>
            <person name="Jones S.J.M."/>
            <person name="Holt R."/>
            <person name="Brinkman F.S.L."/>
            <person name="Miyauchi K."/>
            <person name="Fukuda M."/>
            <person name="Davies J.E."/>
            <person name="Mohn W.W."/>
            <person name="Eltis L.D."/>
        </authorList>
    </citation>
    <scope>NUCLEOTIDE SEQUENCE [LARGE SCALE GENOMIC DNA]</scope>
    <source>
        <strain evidence="3">RHA1</strain>
    </source>
</reference>
<dbReference type="Proteomes" id="UP000008710">
    <property type="component" value="Plasmid pRHL1"/>
</dbReference>
<organism evidence="2 3">
    <name type="scientific">Rhodococcus jostii (strain RHA1)</name>
    <dbReference type="NCBI Taxonomy" id="101510"/>
    <lineage>
        <taxon>Bacteria</taxon>
        <taxon>Bacillati</taxon>
        <taxon>Actinomycetota</taxon>
        <taxon>Actinomycetes</taxon>
        <taxon>Mycobacteriales</taxon>
        <taxon>Nocardiaceae</taxon>
        <taxon>Rhodococcus</taxon>
    </lineage>
</organism>
<name>Q0RY43_RHOJR</name>
<evidence type="ECO:0000256" key="1">
    <source>
        <dbReference type="SAM" id="MobiDB-lite"/>
    </source>
</evidence>